<name>A0A0H3A4G8_NITV4</name>
<dbReference type="KEGG" id="dvl:Dvul_0171"/>
<reference evidence="4" key="1">
    <citation type="journal article" date="2009" name="Environ. Microbiol.">
        <title>Contribution of mobile genetic elements to Desulfovibrio vulgaris genome plasticity.</title>
        <authorList>
            <person name="Walker C.B."/>
            <person name="Stolyar S."/>
            <person name="Chivian D."/>
            <person name="Pinel N."/>
            <person name="Gabster J.A."/>
            <person name="Dehal P.S."/>
            <person name="He Z."/>
            <person name="Yang Z.K."/>
            <person name="Yen H.C."/>
            <person name="Zhou J."/>
            <person name="Wall J.D."/>
            <person name="Hazen T.C."/>
            <person name="Arkin A.P."/>
            <person name="Stahl D.A."/>
        </authorList>
    </citation>
    <scope>NUCLEOTIDE SEQUENCE [LARGE SCALE GENOMIC DNA]</scope>
    <source>
        <strain evidence="4">DP4</strain>
    </source>
</reference>
<dbReference type="Pfam" id="PF20068">
    <property type="entry name" value="Amphi-Trp"/>
    <property type="match status" value="1"/>
</dbReference>
<dbReference type="Proteomes" id="UP000009173">
    <property type="component" value="Chromosome"/>
</dbReference>
<feature type="compositionally biased region" description="Basic and acidic residues" evidence="1">
    <location>
        <begin position="73"/>
        <end position="82"/>
    </location>
</feature>
<dbReference type="RefSeq" id="WP_011791437.1">
    <property type="nucleotide sequence ID" value="NC_008751.1"/>
</dbReference>
<dbReference type="EMBL" id="CP000527">
    <property type="protein sequence ID" value="ABM27195.1"/>
    <property type="molecule type" value="Genomic_DNA"/>
</dbReference>
<sequence>MEKKKLCLNTRLVCADAAGVIDALAEGLKERCLRIQKGDETLVLTPPEAVDLELEARLKDGRGKITLEISWRVSEDGEHQADDGEDDEPGQSGASGEARPDDEAEVLIDAAEITPGEGAAQAMSDAPAVKEGKDRKSHKRKS</sequence>
<evidence type="ECO:0000259" key="2">
    <source>
        <dbReference type="Pfam" id="PF20068"/>
    </source>
</evidence>
<feature type="domain" description="Amphi-Trp" evidence="2">
    <location>
        <begin position="15"/>
        <end position="80"/>
    </location>
</feature>
<dbReference type="AlphaFoldDB" id="A0A0H3A4G8"/>
<accession>A0A0H3A4G8</accession>
<organism evidence="3 4">
    <name type="scientific">Nitratidesulfovibrio vulgaris (strain DP4)</name>
    <name type="common">Desulfovibrio vulgaris</name>
    <dbReference type="NCBI Taxonomy" id="391774"/>
    <lineage>
        <taxon>Bacteria</taxon>
        <taxon>Pseudomonadati</taxon>
        <taxon>Thermodesulfobacteriota</taxon>
        <taxon>Desulfovibrionia</taxon>
        <taxon>Desulfovibrionales</taxon>
        <taxon>Desulfovibrionaceae</taxon>
        <taxon>Nitratidesulfovibrio</taxon>
    </lineage>
</organism>
<evidence type="ECO:0000313" key="4">
    <source>
        <dbReference type="Proteomes" id="UP000009173"/>
    </source>
</evidence>
<gene>
    <name evidence="3" type="ordered locus">Dvul_0171</name>
</gene>
<evidence type="ECO:0000256" key="1">
    <source>
        <dbReference type="SAM" id="MobiDB-lite"/>
    </source>
</evidence>
<dbReference type="HOGENOM" id="CLU_1812718_0_0_7"/>
<proteinExistence type="predicted"/>
<evidence type="ECO:0000313" key="3">
    <source>
        <dbReference type="EMBL" id="ABM27195.1"/>
    </source>
</evidence>
<feature type="region of interest" description="Disordered" evidence="1">
    <location>
        <begin position="70"/>
        <end position="142"/>
    </location>
</feature>
<dbReference type="InterPro" id="IPR027598">
    <property type="entry name" value="Amphi-Trp_dom"/>
</dbReference>
<dbReference type="NCBIfam" id="TIGR04354">
    <property type="entry name" value="amphi-Trp"/>
    <property type="match status" value="1"/>
</dbReference>
<protein>
    <recommendedName>
        <fullName evidence="2">Amphi-Trp domain-containing protein</fullName>
    </recommendedName>
</protein>